<dbReference type="InterPro" id="IPR003877">
    <property type="entry name" value="SPRY_dom"/>
</dbReference>
<dbReference type="InterPro" id="IPR001611">
    <property type="entry name" value="Leu-rich_rpt"/>
</dbReference>
<dbReference type="Gene3D" id="2.60.120.920">
    <property type="match status" value="1"/>
</dbReference>
<dbReference type="GO" id="GO:0005524">
    <property type="term" value="F:ATP binding"/>
    <property type="evidence" value="ECO:0007669"/>
    <property type="project" value="UniProtKB-KW"/>
</dbReference>
<dbReference type="Pfam" id="PF00622">
    <property type="entry name" value="SPRY"/>
    <property type="match status" value="1"/>
</dbReference>
<keyword evidence="2" id="KW-0963">Cytoplasm</keyword>
<evidence type="ECO:0000256" key="2">
    <source>
        <dbReference type="ARBA" id="ARBA00022490"/>
    </source>
</evidence>
<evidence type="ECO:0000256" key="1">
    <source>
        <dbReference type="ARBA" id="ARBA00004496"/>
    </source>
</evidence>
<dbReference type="InterPro" id="IPR007111">
    <property type="entry name" value="NACHT_NTPase"/>
</dbReference>
<keyword evidence="3" id="KW-0433">Leucine-rich repeat</keyword>
<dbReference type="SUPFAM" id="SSF49899">
    <property type="entry name" value="Concanavalin A-like lectins/glucanases"/>
    <property type="match status" value="1"/>
</dbReference>
<dbReference type="InterPro" id="IPR051261">
    <property type="entry name" value="NLR"/>
</dbReference>
<dbReference type="GO" id="GO:0005737">
    <property type="term" value="C:cytoplasm"/>
    <property type="evidence" value="ECO:0007669"/>
    <property type="project" value="UniProtKB-SubCell"/>
</dbReference>
<comment type="subcellular location">
    <subcellularLocation>
        <location evidence="1">Cytoplasm</location>
    </subcellularLocation>
</comment>
<keyword evidence="6" id="KW-0067">ATP-binding</keyword>
<evidence type="ECO:0000259" key="8">
    <source>
        <dbReference type="PROSITE" id="PS50837"/>
    </source>
</evidence>
<evidence type="ECO:0000256" key="6">
    <source>
        <dbReference type="ARBA" id="ARBA00022840"/>
    </source>
</evidence>
<dbReference type="InterPro" id="IPR032675">
    <property type="entry name" value="LRR_dom_sf"/>
</dbReference>
<dbReference type="SMART" id="SM00449">
    <property type="entry name" value="SPRY"/>
    <property type="match status" value="1"/>
</dbReference>
<dbReference type="PROSITE" id="PS50188">
    <property type="entry name" value="B302_SPRY"/>
    <property type="match status" value="1"/>
</dbReference>
<dbReference type="SUPFAM" id="SSF52047">
    <property type="entry name" value="RNI-like"/>
    <property type="match status" value="1"/>
</dbReference>
<dbReference type="Ensembl" id="ENSSPAT00000028706.1">
    <property type="protein sequence ID" value="ENSSPAP00000028248.1"/>
    <property type="gene ID" value="ENSSPAG00000021232.1"/>
</dbReference>
<dbReference type="Pfam" id="PF13516">
    <property type="entry name" value="LRR_6"/>
    <property type="match status" value="2"/>
</dbReference>
<dbReference type="InterPro" id="IPR003879">
    <property type="entry name" value="Butyrophylin_SPRY"/>
</dbReference>
<dbReference type="Gene3D" id="3.40.50.300">
    <property type="entry name" value="P-loop containing nucleotide triphosphate hydrolases"/>
    <property type="match status" value="1"/>
</dbReference>
<dbReference type="InterPro" id="IPR041075">
    <property type="entry name" value="NOD1/2_WH"/>
</dbReference>
<organism evidence="9">
    <name type="scientific">Stegastes partitus</name>
    <name type="common">bicolor damselfish</name>
    <dbReference type="NCBI Taxonomy" id="144197"/>
    <lineage>
        <taxon>Eukaryota</taxon>
        <taxon>Metazoa</taxon>
        <taxon>Chordata</taxon>
        <taxon>Craniata</taxon>
        <taxon>Vertebrata</taxon>
        <taxon>Euteleostomi</taxon>
        <taxon>Actinopterygii</taxon>
        <taxon>Neopterygii</taxon>
        <taxon>Teleostei</taxon>
        <taxon>Neoteleostei</taxon>
        <taxon>Acanthomorphata</taxon>
        <taxon>Ovalentaria</taxon>
        <taxon>Pomacentridae</taxon>
        <taxon>Stegastes</taxon>
    </lineage>
</organism>
<dbReference type="AlphaFoldDB" id="A0A3B5B3T7"/>
<dbReference type="InterPro" id="IPR013320">
    <property type="entry name" value="ConA-like_dom_sf"/>
</dbReference>
<evidence type="ECO:0000256" key="4">
    <source>
        <dbReference type="ARBA" id="ARBA00022737"/>
    </source>
</evidence>
<dbReference type="STRING" id="144197.ENSSPAP00000028248"/>
<name>A0A3B5B3T7_9TELE</name>
<dbReference type="Pfam" id="PF05729">
    <property type="entry name" value="NACHT"/>
    <property type="match status" value="1"/>
</dbReference>
<dbReference type="InterPro" id="IPR006574">
    <property type="entry name" value="PRY"/>
</dbReference>
<feature type="domain" description="NACHT" evidence="8">
    <location>
        <begin position="105"/>
        <end position="239"/>
    </location>
</feature>
<dbReference type="SMART" id="SM00368">
    <property type="entry name" value="LRR_RI"/>
    <property type="match status" value="3"/>
</dbReference>
<dbReference type="PROSITE" id="PS50837">
    <property type="entry name" value="NACHT"/>
    <property type="match status" value="1"/>
</dbReference>
<dbReference type="Pfam" id="PF17779">
    <property type="entry name" value="WHD_NOD2"/>
    <property type="match status" value="1"/>
</dbReference>
<sequence>MLDSCLCFSARLDIYGELDVCQRKLRHKLRKFEYIYEGVTQHGNQTLLNKVYTELYITEGVSGSVNNEHEIRQIEAATRRPASEEKPIKCEDIFKPLCGQDRFIRNVLTKGISGIGKTISVQKFNLEWAEGRVNQDIQLLINLPFRELNLMEERRCTLTQLLHHFLVEAEESGISNFGKYKVVLIFDGLDECRLPLDFDHNKPCCCLSDEASVDVLLTNLIKGNLLPSAHIWITSRPAAASRIPVDLVNRVTEIRGFNDPQKEEYFRKKISDQNMANEVISHVKSTRSLHIMCHIPVFSWISATVLQKILEETERRTEEDGDRGEMPNTLTQMYTHFLLYNSFIKSRKYSAGQEEAEARSQVKMNEEMILKLGKLAFEHLMKGNMIFYESELNEYNIDVNDAAIYSGMFTQISKHDFGIPLGRVYCFVHLSVQEYFAAMYIFHTFVCFSQNLLEPHETSTVQEASSEVTNLLKSAVDQALQHENGHLDLFLRFLLGLSQTSNQTLLKSVLPTLESSSPRNEELIEYIKGKIRQNPSPERCINLFHCLSELNDHSLVEEVQNYLSSGSLSETTLSPSQWSALGFVLLTSKEELDEFDLRKYSRSDEGLLKLSSVIKESRAGCQIIVHVVSIASQSVNMFCQIASDLVDKCLISLWLLCPKTNNLTDNSNTCFNFYFERLKECNLTEKCCDALGAVLSSSHLKELDLSDNDLRDSGVKLLSAGLASPTCQLEKLRLPFCGITEIGCGFLATALRSNPSYLKELDLSYNHLGQLGIELLSSSMTIDTDNQTVKNVHPGPIESTAPPWKFSLYACKLTMEPNTAHSHLRFSEDNKKMTRVETAQPYPDNPDRFTDWGQVLCAEGLSDRCYWEAEWTGEWTGIGVSYKGISRKAKGNECVLGYNDQSWSLRYCHGKYTAWYNKNDAPISVPYFNSKRVGVFLDWSAGTLSFYAVSSHTMTHLHTFHTEFSEPLYPGFRLGFADSALTLCQPEMP</sequence>
<dbReference type="Pfam" id="PF14484">
    <property type="entry name" value="FISNA"/>
    <property type="match status" value="1"/>
</dbReference>
<dbReference type="PANTHER" id="PTHR24106">
    <property type="entry name" value="NACHT, LRR AND CARD DOMAINS-CONTAINING"/>
    <property type="match status" value="1"/>
</dbReference>
<dbReference type="FunFam" id="3.40.50.300:FF:001524">
    <property type="entry name" value="Si:dkey-126g1.7"/>
    <property type="match status" value="1"/>
</dbReference>
<dbReference type="Pfam" id="PF17776">
    <property type="entry name" value="NLRC4_HD2"/>
    <property type="match status" value="1"/>
</dbReference>
<evidence type="ECO:0000256" key="3">
    <source>
        <dbReference type="ARBA" id="ARBA00022614"/>
    </source>
</evidence>
<feature type="domain" description="B30.2/SPRY" evidence="7">
    <location>
        <begin position="793"/>
        <end position="989"/>
    </location>
</feature>
<protein>
    <recommendedName>
        <fullName evidence="10">B30.2/SPRY domain-containing protein</fullName>
    </recommendedName>
</protein>
<dbReference type="InterPro" id="IPR029495">
    <property type="entry name" value="NACHT-assoc"/>
</dbReference>
<evidence type="ECO:0000313" key="9">
    <source>
        <dbReference type="Ensembl" id="ENSSPAP00000028248.1"/>
    </source>
</evidence>
<dbReference type="InterPro" id="IPR001870">
    <property type="entry name" value="B30.2/SPRY"/>
</dbReference>
<dbReference type="SMART" id="SM01288">
    <property type="entry name" value="FISNA"/>
    <property type="match status" value="1"/>
</dbReference>
<evidence type="ECO:0000259" key="7">
    <source>
        <dbReference type="PROSITE" id="PS50188"/>
    </source>
</evidence>
<dbReference type="InterPro" id="IPR043136">
    <property type="entry name" value="B30.2/SPRY_sf"/>
</dbReference>
<dbReference type="InterPro" id="IPR041267">
    <property type="entry name" value="NLRP_HD2"/>
</dbReference>
<reference evidence="9" key="1">
    <citation type="submission" date="2023-09" db="UniProtKB">
        <authorList>
            <consortium name="Ensembl"/>
        </authorList>
    </citation>
    <scope>IDENTIFICATION</scope>
</reference>
<evidence type="ECO:0000256" key="5">
    <source>
        <dbReference type="ARBA" id="ARBA00022741"/>
    </source>
</evidence>
<dbReference type="PRINTS" id="PR01407">
    <property type="entry name" value="BUTYPHLNCDUF"/>
</dbReference>
<dbReference type="InterPro" id="IPR027417">
    <property type="entry name" value="P-loop_NTPase"/>
</dbReference>
<dbReference type="Gene3D" id="3.80.10.10">
    <property type="entry name" value="Ribonuclease Inhibitor"/>
    <property type="match status" value="1"/>
</dbReference>
<evidence type="ECO:0008006" key="10">
    <source>
        <dbReference type="Google" id="ProtNLM"/>
    </source>
</evidence>
<proteinExistence type="predicted"/>
<accession>A0A3B5B3T7</accession>
<dbReference type="CDD" id="cd16040">
    <property type="entry name" value="SPRY_PRY_SNTX"/>
    <property type="match status" value="1"/>
</dbReference>
<dbReference type="SMART" id="SM00589">
    <property type="entry name" value="PRY"/>
    <property type="match status" value="1"/>
</dbReference>
<dbReference type="Pfam" id="PF13765">
    <property type="entry name" value="PRY"/>
    <property type="match status" value="1"/>
</dbReference>
<dbReference type="GeneTree" id="ENSGT01150000286904"/>
<keyword evidence="4" id="KW-0677">Repeat</keyword>
<keyword evidence="5" id="KW-0547">Nucleotide-binding</keyword>